<comment type="subcellular location">
    <subcellularLocation>
        <location evidence="1">Endomembrane system</location>
        <topology evidence="1">Multi-pass membrane protein</topology>
    </subcellularLocation>
    <subcellularLocation>
        <location evidence="14">Endoplasmic reticulum membrane</location>
    </subcellularLocation>
</comment>
<keyword evidence="5 14" id="KW-1133">Transmembrane helix</keyword>
<feature type="domain" description="3-oxo-5-alpha-steroid 4-dehydrogenase C-terminal" evidence="15">
    <location>
        <begin position="203"/>
        <end position="285"/>
    </location>
</feature>
<evidence type="ECO:0000313" key="17">
    <source>
        <dbReference type="RefSeq" id="XP_026641124.1"/>
    </source>
</evidence>
<dbReference type="PANTHER" id="PTHR14624">
    <property type="entry name" value="DFG10 PROTEIN"/>
    <property type="match status" value="1"/>
</dbReference>
<dbReference type="RefSeq" id="XP_026641124.1">
    <property type="nucleotide sequence ID" value="XM_026785323.1"/>
</dbReference>
<dbReference type="PANTHER" id="PTHR14624:SF0">
    <property type="entry name" value="POLYPRENOL REDUCTASE"/>
    <property type="match status" value="1"/>
</dbReference>
<accession>A0ABM1UGL2</accession>
<feature type="transmembrane region" description="Helical" evidence="14">
    <location>
        <begin position="129"/>
        <end position="150"/>
    </location>
</feature>
<dbReference type="Proteomes" id="UP000694915">
    <property type="component" value="Linkage group LG1"/>
</dbReference>
<dbReference type="EC" id="1.3.1.94" evidence="3 14"/>
<evidence type="ECO:0000259" key="15">
    <source>
        <dbReference type="Pfam" id="PF02544"/>
    </source>
</evidence>
<evidence type="ECO:0000256" key="12">
    <source>
        <dbReference type="ARBA" id="ARBA00049397"/>
    </source>
</evidence>
<evidence type="ECO:0000256" key="3">
    <source>
        <dbReference type="ARBA" id="ARBA00012522"/>
    </source>
</evidence>
<comment type="pathway">
    <text evidence="14">Protein modification; protein glycosylation.</text>
</comment>
<evidence type="ECO:0000256" key="1">
    <source>
        <dbReference type="ARBA" id="ARBA00004127"/>
    </source>
</evidence>
<dbReference type="Pfam" id="PF02544">
    <property type="entry name" value="Steroid_dh"/>
    <property type="match status" value="1"/>
</dbReference>
<keyword evidence="4 14" id="KW-0812">Transmembrane</keyword>
<gene>
    <name evidence="17" type="primary">Srd5a3</name>
</gene>
<evidence type="ECO:0000313" key="16">
    <source>
        <dbReference type="Proteomes" id="UP000694915"/>
    </source>
</evidence>
<dbReference type="GeneID" id="101987338"/>
<feature type="transmembrane region" description="Helical" evidence="14">
    <location>
        <begin position="20"/>
        <end position="46"/>
    </location>
</feature>
<keyword evidence="14" id="KW-0560">Oxidoreductase</keyword>
<keyword evidence="14" id="KW-0521">NADP</keyword>
<comment type="catalytic activity">
    <reaction evidence="10">
        <text>androst-4-ene-3,17-dione + NADPH + H(+) = 5alpha-androstan-3,17-dione + NADP(+)</text>
        <dbReference type="Rhea" id="RHEA:50816"/>
        <dbReference type="ChEBI" id="CHEBI:15378"/>
        <dbReference type="ChEBI" id="CHEBI:15994"/>
        <dbReference type="ChEBI" id="CHEBI:16422"/>
        <dbReference type="ChEBI" id="CHEBI:57783"/>
        <dbReference type="ChEBI" id="CHEBI:58349"/>
    </reaction>
    <physiologicalReaction direction="right-to-left" evidence="10">
        <dbReference type="Rhea" id="RHEA:50818"/>
    </physiologicalReaction>
</comment>
<evidence type="ECO:0000256" key="2">
    <source>
        <dbReference type="ARBA" id="ARBA00012049"/>
    </source>
</evidence>
<evidence type="ECO:0000256" key="10">
    <source>
        <dbReference type="ARBA" id="ARBA00048095"/>
    </source>
</evidence>
<evidence type="ECO:0000256" key="9">
    <source>
        <dbReference type="ARBA" id="ARBA00047186"/>
    </source>
</evidence>
<keyword evidence="16" id="KW-1185">Reference proteome</keyword>
<evidence type="ECO:0000256" key="8">
    <source>
        <dbReference type="ARBA" id="ARBA00046320"/>
    </source>
</evidence>
<dbReference type="InterPro" id="IPR039698">
    <property type="entry name" value="Dfg10/SRD5A3"/>
</dbReference>
<feature type="transmembrane region" description="Helical" evidence="14">
    <location>
        <begin position="79"/>
        <end position="99"/>
    </location>
</feature>
<evidence type="ECO:0000256" key="5">
    <source>
        <dbReference type="ARBA" id="ARBA00022989"/>
    </source>
</evidence>
<reference evidence="17" key="1">
    <citation type="submission" date="2025-08" db="UniProtKB">
        <authorList>
            <consortium name="RefSeq"/>
        </authorList>
    </citation>
    <scope>IDENTIFICATION</scope>
</reference>
<organism evidence="16 17">
    <name type="scientific">Microtus ochrogaster</name>
    <name type="common">Prairie vole</name>
    <dbReference type="NCBI Taxonomy" id="79684"/>
    <lineage>
        <taxon>Eukaryota</taxon>
        <taxon>Metazoa</taxon>
        <taxon>Chordata</taxon>
        <taxon>Craniata</taxon>
        <taxon>Vertebrata</taxon>
        <taxon>Euteleostomi</taxon>
        <taxon>Mammalia</taxon>
        <taxon>Eutheria</taxon>
        <taxon>Euarchontoglires</taxon>
        <taxon>Glires</taxon>
        <taxon>Rodentia</taxon>
        <taxon>Myomorpha</taxon>
        <taxon>Muroidea</taxon>
        <taxon>Cricetidae</taxon>
        <taxon>Arvicolinae</taxon>
        <taxon>Microtus</taxon>
    </lineage>
</organism>
<evidence type="ECO:0000256" key="6">
    <source>
        <dbReference type="ARBA" id="ARBA00023136"/>
    </source>
</evidence>
<feature type="transmembrane region" description="Helical" evidence="14">
    <location>
        <begin position="227"/>
        <end position="253"/>
    </location>
</feature>
<keyword evidence="14" id="KW-0256">Endoplasmic reticulum</keyword>
<protein>
    <recommendedName>
        <fullName evidence="9 14">Polyprenal reductase</fullName>
        <ecNumber evidence="2 14">1.3.1.22</ecNumber>
        <ecNumber evidence="3 14">1.3.1.94</ecNumber>
    </recommendedName>
</protein>
<dbReference type="PROSITE" id="PS50244">
    <property type="entry name" value="S5A_REDUCTASE"/>
    <property type="match status" value="1"/>
</dbReference>
<dbReference type="InterPro" id="IPR001104">
    <property type="entry name" value="3-oxo-5_a-steroid_4-DH_C"/>
</dbReference>
<dbReference type="EC" id="1.3.1.22" evidence="2 14"/>
<comment type="catalytic activity">
    <reaction evidence="11">
        <text>a 3-oxo-5alpha-steroid + NADP(+) = a 3-oxo-Delta(4)-steroid + NADPH + H(+)</text>
        <dbReference type="Rhea" id="RHEA:54384"/>
        <dbReference type="ChEBI" id="CHEBI:13601"/>
        <dbReference type="ChEBI" id="CHEBI:15378"/>
        <dbReference type="ChEBI" id="CHEBI:47909"/>
        <dbReference type="ChEBI" id="CHEBI:57783"/>
        <dbReference type="ChEBI" id="CHEBI:58349"/>
        <dbReference type="EC" id="1.3.1.22"/>
    </reaction>
    <physiologicalReaction direction="right-to-left" evidence="11">
        <dbReference type="Rhea" id="RHEA:54386"/>
    </physiologicalReaction>
</comment>
<comment type="catalytic activity">
    <reaction evidence="13 14">
        <text>a di-trans,poly-cis-dolichal + NADP(+) = a di-trans,poly-cis-polyprenal + NADPH + H(+)</text>
        <dbReference type="Rhea" id="RHEA:80727"/>
        <dbReference type="Rhea" id="RHEA-COMP:19536"/>
        <dbReference type="Rhea" id="RHEA-COMP:19537"/>
        <dbReference type="ChEBI" id="CHEBI:15378"/>
        <dbReference type="ChEBI" id="CHEBI:57783"/>
        <dbReference type="ChEBI" id="CHEBI:58349"/>
        <dbReference type="ChEBI" id="CHEBI:231623"/>
        <dbReference type="ChEBI" id="CHEBI:231637"/>
        <dbReference type="EC" id="1.3.1.94"/>
    </reaction>
    <physiologicalReaction direction="right-to-left" evidence="13 14">
        <dbReference type="Rhea" id="RHEA:80729"/>
    </physiologicalReaction>
</comment>
<comment type="function">
    <text evidence="7">Plays a key role in early steps of protein N-linked glycosylation by being involved in the conversion of polyprenol into dolichol. Acts as a polyprenal reductase that mediates the reduction of polyprenal into dolichal in a NADP-dependent mechanism. Dolichols are required for the synthesis of dolichol-linked monosaccharides and the oligosaccharide precursor used for N-glycosylation. Also able to convert testosterone (T) into 5-alpha-dihydrotestosterone (DHT).</text>
</comment>
<evidence type="ECO:0000256" key="13">
    <source>
        <dbReference type="ARBA" id="ARBA00049427"/>
    </source>
</evidence>
<name>A0ABM1UGL2_MICOH</name>
<keyword evidence="6 14" id="KW-0472">Membrane</keyword>
<evidence type="ECO:0000256" key="11">
    <source>
        <dbReference type="ARBA" id="ARBA00048765"/>
    </source>
</evidence>
<proteinExistence type="inferred from homology"/>
<evidence type="ECO:0000256" key="4">
    <source>
        <dbReference type="ARBA" id="ARBA00022692"/>
    </source>
</evidence>
<evidence type="ECO:0000256" key="7">
    <source>
        <dbReference type="ARBA" id="ARBA00045898"/>
    </source>
</evidence>
<comment type="similarity">
    <text evidence="8 14">Belongs to the steroid 5-alpha reductase family. Polyprenal reductase subfamily.</text>
</comment>
<evidence type="ECO:0000256" key="14">
    <source>
        <dbReference type="RuleBase" id="RU367081"/>
    </source>
</evidence>
<feature type="transmembrane region" description="Helical" evidence="14">
    <location>
        <begin position="162"/>
        <end position="184"/>
    </location>
</feature>
<comment type="catalytic activity">
    <reaction evidence="12">
        <text>17beta-hydroxy-5alpha-androstan-3-one + NADP(+) = testosterone + NADPH + H(+)</text>
        <dbReference type="Rhea" id="RHEA:50820"/>
        <dbReference type="ChEBI" id="CHEBI:15378"/>
        <dbReference type="ChEBI" id="CHEBI:16330"/>
        <dbReference type="ChEBI" id="CHEBI:17347"/>
        <dbReference type="ChEBI" id="CHEBI:57783"/>
        <dbReference type="ChEBI" id="CHEBI:58349"/>
        <dbReference type="EC" id="1.3.1.22"/>
    </reaction>
    <physiologicalReaction direction="right-to-left" evidence="12">
        <dbReference type="Rhea" id="RHEA:50822"/>
    </physiologicalReaction>
</comment>
<sequence>MAGWAGVELSALNPLRTVWLALAAAFLLALLLQLAPAGLLPSCALFQDLIRYGKTKLSGPLRPAVCRAFDVPKRYFSHFYIISVLWNGFLLWSLSQSVFLGTPFPNWLRALLRTLGATPFRALELESRASQMLVGELALSAFLVLVFLWVHSLRRLFECFYVSVFSNAVIHVVQYCFGLVYYVLVGLTVLSQMPMDDKNGVIVHCQHRIPFGDWFDYVSSANYLAELMIYISMAVTFGFHNLTWWLVVTYVFFSQALSAFFNHNFYKSTFVSYPKHRKAFLPFLF</sequence>